<reference evidence="2 3" key="1">
    <citation type="journal article" date="2005" name="Nature">
        <title>The map-based sequence of the rice genome.</title>
        <authorList>
            <consortium name="International rice genome sequencing project (IRGSP)"/>
            <person name="Matsumoto T."/>
            <person name="Wu J."/>
            <person name="Kanamori H."/>
            <person name="Katayose Y."/>
            <person name="Fujisawa M."/>
            <person name="Namiki N."/>
            <person name="Mizuno H."/>
            <person name="Yamamoto K."/>
            <person name="Antonio B.A."/>
            <person name="Baba T."/>
            <person name="Sakata K."/>
            <person name="Nagamura Y."/>
            <person name="Aoki H."/>
            <person name="Arikawa K."/>
            <person name="Arita K."/>
            <person name="Bito T."/>
            <person name="Chiden Y."/>
            <person name="Fujitsuka N."/>
            <person name="Fukunaka R."/>
            <person name="Hamada M."/>
            <person name="Harada C."/>
            <person name="Hayashi A."/>
            <person name="Hijishita S."/>
            <person name="Honda M."/>
            <person name="Hosokawa S."/>
            <person name="Ichikawa Y."/>
            <person name="Idonuma A."/>
            <person name="Iijima M."/>
            <person name="Ikeda M."/>
            <person name="Ikeno M."/>
            <person name="Ito K."/>
            <person name="Ito S."/>
            <person name="Ito T."/>
            <person name="Ito Y."/>
            <person name="Ito Y."/>
            <person name="Iwabuchi A."/>
            <person name="Kamiya K."/>
            <person name="Karasawa W."/>
            <person name="Kurita K."/>
            <person name="Katagiri S."/>
            <person name="Kikuta A."/>
            <person name="Kobayashi H."/>
            <person name="Kobayashi N."/>
            <person name="Machita K."/>
            <person name="Maehara T."/>
            <person name="Masukawa M."/>
            <person name="Mizubayashi T."/>
            <person name="Mukai Y."/>
            <person name="Nagasaki H."/>
            <person name="Nagata Y."/>
            <person name="Naito S."/>
            <person name="Nakashima M."/>
            <person name="Nakama Y."/>
            <person name="Nakamichi Y."/>
            <person name="Nakamura M."/>
            <person name="Meguro A."/>
            <person name="Negishi M."/>
            <person name="Ohta I."/>
            <person name="Ohta T."/>
            <person name="Okamoto M."/>
            <person name="Ono N."/>
            <person name="Saji S."/>
            <person name="Sakaguchi M."/>
            <person name="Sakai K."/>
            <person name="Shibata M."/>
            <person name="Shimokawa T."/>
            <person name="Song J."/>
            <person name="Takazaki Y."/>
            <person name="Terasawa K."/>
            <person name="Tsugane M."/>
            <person name="Tsuji K."/>
            <person name="Ueda S."/>
            <person name="Waki K."/>
            <person name="Yamagata H."/>
            <person name="Yamamoto M."/>
            <person name="Yamamoto S."/>
            <person name="Yamane H."/>
            <person name="Yoshiki S."/>
            <person name="Yoshihara R."/>
            <person name="Yukawa K."/>
            <person name="Zhong H."/>
            <person name="Yano M."/>
            <person name="Yuan Q."/>
            <person name="Ouyang S."/>
            <person name="Liu J."/>
            <person name="Jones K.M."/>
            <person name="Gansberger K."/>
            <person name="Moffat K."/>
            <person name="Hill J."/>
            <person name="Bera J."/>
            <person name="Fadrosh D."/>
            <person name="Jin S."/>
            <person name="Johri S."/>
            <person name="Kim M."/>
            <person name="Overton L."/>
            <person name="Reardon M."/>
            <person name="Tsitrin T."/>
            <person name="Vuong H."/>
            <person name="Weaver B."/>
            <person name="Ciecko A."/>
            <person name="Tallon L."/>
            <person name="Jackson J."/>
            <person name="Pai G."/>
            <person name="Aken S.V."/>
            <person name="Utterback T."/>
            <person name="Reidmuller S."/>
            <person name="Feldblyum T."/>
            <person name="Hsiao J."/>
            <person name="Zismann V."/>
            <person name="Iobst S."/>
            <person name="de Vazeille A.R."/>
            <person name="Buell C.R."/>
            <person name="Ying K."/>
            <person name="Li Y."/>
            <person name="Lu T."/>
            <person name="Huang Y."/>
            <person name="Zhao Q."/>
            <person name="Feng Q."/>
            <person name="Zhang L."/>
            <person name="Zhu J."/>
            <person name="Weng Q."/>
            <person name="Mu J."/>
            <person name="Lu Y."/>
            <person name="Fan D."/>
            <person name="Liu Y."/>
            <person name="Guan J."/>
            <person name="Zhang Y."/>
            <person name="Yu S."/>
            <person name="Liu X."/>
            <person name="Zhang Y."/>
            <person name="Hong G."/>
            <person name="Han B."/>
            <person name="Choisne N."/>
            <person name="Demange N."/>
            <person name="Orjeda G."/>
            <person name="Samain S."/>
            <person name="Cattolico L."/>
            <person name="Pelletier E."/>
            <person name="Couloux A."/>
            <person name="Segurens B."/>
            <person name="Wincker P."/>
            <person name="D'Hont A."/>
            <person name="Scarpelli C."/>
            <person name="Weissenbach J."/>
            <person name="Salanoubat M."/>
            <person name="Quetier F."/>
            <person name="Yu Y."/>
            <person name="Kim H.R."/>
            <person name="Rambo T."/>
            <person name="Currie J."/>
            <person name="Collura K."/>
            <person name="Luo M."/>
            <person name="Yang T."/>
            <person name="Ammiraju J.S.S."/>
            <person name="Engler F."/>
            <person name="Soderlund C."/>
            <person name="Wing R.A."/>
            <person name="Palmer L.E."/>
            <person name="de la Bastide M."/>
            <person name="Spiegel L."/>
            <person name="Nascimento L."/>
            <person name="Zutavern T."/>
            <person name="O'Shaughnessy A."/>
            <person name="Dike S."/>
            <person name="Dedhia N."/>
            <person name="Preston R."/>
            <person name="Balija V."/>
            <person name="McCombie W.R."/>
            <person name="Chow T."/>
            <person name="Chen H."/>
            <person name="Chung M."/>
            <person name="Chen C."/>
            <person name="Shaw J."/>
            <person name="Wu H."/>
            <person name="Hsiao K."/>
            <person name="Chao Y."/>
            <person name="Chu M."/>
            <person name="Cheng C."/>
            <person name="Hour A."/>
            <person name="Lee P."/>
            <person name="Lin S."/>
            <person name="Lin Y."/>
            <person name="Liou J."/>
            <person name="Liu S."/>
            <person name="Hsing Y."/>
            <person name="Raghuvanshi S."/>
            <person name="Mohanty A."/>
            <person name="Bharti A.K."/>
            <person name="Gaur A."/>
            <person name="Gupta V."/>
            <person name="Kumar D."/>
            <person name="Ravi V."/>
            <person name="Vij S."/>
            <person name="Kapur A."/>
            <person name="Khurana P."/>
            <person name="Khurana P."/>
            <person name="Khurana J.P."/>
            <person name="Tyagi A.K."/>
            <person name="Gaikwad K."/>
            <person name="Singh A."/>
            <person name="Dalal V."/>
            <person name="Srivastava S."/>
            <person name="Dixit A."/>
            <person name="Pal A.K."/>
            <person name="Ghazi I.A."/>
            <person name="Yadav M."/>
            <person name="Pandit A."/>
            <person name="Bhargava A."/>
            <person name="Sureshbabu K."/>
            <person name="Batra K."/>
            <person name="Sharma T.R."/>
            <person name="Mohapatra T."/>
            <person name="Singh N.K."/>
            <person name="Messing J."/>
            <person name="Nelson A.B."/>
            <person name="Fuks G."/>
            <person name="Kavchok S."/>
            <person name="Keizer G."/>
            <person name="Linton E."/>
            <person name="Llaca V."/>
            <person name="Song R."/>
            <person name="Tanyolac B."/>
            <person name="Young S."/>
            <person name="Ho-Il K."/>
            <person name="Hahn J.H."/>
            <person name="Sangsakoo G."/>
            <person name="Vanavichit A."/>
            <person name="de Mattos Luiz.A.T."/>
            <person name="Zimmer P.D."/>
            <person name="Malone G."/>
            <person name="Dellagostin O."/>
            <person name="de Oliveira A.C."/>
            <person name="Bevan M."/>
            <person name="Bancroft I."/>
            <person name="Minx P."/>
            <person name="Cordum H."/>
            <person name="Wilson R."/>
            <person name="Cheng Z."/>
            <person name="Jin W."/>
            <person name="Jiang J."/>
            <person name="Leong S.A."/>
            <person name="Iwama H."/>
            <person name="Gojobori T."/>
            <person name="Itoh T."/>
            <person name="Niimura Y."/>
            <person name="Fujii Y."/>
            <person name="Habara T."/>
            <person name="Sakai H."/>
            <person name="Sato Y."/>
            <person name="Wilson G."/>
            <person name="Kumar K."/>
            <person name="McCouch S."/>
            <person name="Juretic N."/>
            <person name="Hoen D."/>
            <person name="Wright S."/>
            <person name="Bruskiewich R."/>
            <person name="Bureau T."/>
            <person name="Miyao A."/>
            <person name="Hirochika H."/>
            <person name="Nishikawa T."/>
            <person name="Kadowaki K."/>
            <person name="Sugiura M."/>
            <person name="Burr B."/>
            <person name="Sasaki T."/>
        </authorList>
    </citation>
    <scope>NUCLEOTIDE SEQUENCE [LARGE SCALE GENOMIC DNA]</scope>
    <source>
        <strain evidence="3">cv. Nipponbare</strain>
    </source>
</reference>
<accession>A0A0P0WXL0</accession>
<evidence type="ECO:0000313" key="2">
    <source>
        <dbReference type="EMBL" id="BAH93559.1"/>
    </source>
</evidence>
<organism evidence="2 3">
    <name type="scientific">Oryza sativa subsp. japonica</name>
    <name type="common">Rice</name>
    <dbReference type="NCBI Taxonomy" id="39947"/>
    <lineage>
        <taxon>Eukaryota</taxon>
        <taxon>Viridiplantae</taxon>
        <taxon>Streptophyta</taxon>
        <taxon>Embryophyta</taxon>
        <taxon>Tracheophyta</taxon>
        <taxon>Spermatophyta</taxon>
        <taxon>Magnoliopsida</taxon>
        <taxon>Liliopsida</taxon>
        <taxon>Poales</taxon>
        <taxon>Poaceae</taxon>
        <taxon>BOP clade</taxon>
        <taxon>Oryzoideae</taxon>
        <taxon>Oryzeae</taxon>
        <taxon>Oryzinae</taxon>
        <taxon>Oryza</taxon>
        <taxon>Oryza sativa</taxon>
    </lineage>
</organism>
<gene>
    <name evidence="2" type="ordered locus">Os06g0528350</name>
</gene>
<evidence type="ECO:0000256" key="1">
    <source>
        <dbReference type="SAM" id="MobiDB-lite"/>
    </source>
</evidence>
<sequence>MISILHRPAISMSLVFHYHQIKADSFVYSRMDGAWVGWGWMATNPSPAPIHPSLPPRRCTAASLTLPPLLPFASSSCNPWPRPPDPRARRGEDEL</sequence>
<feature type="compositionally biased region" description="Basic and acidic residues" evidence="1">
    <location>
        <begin position="84"/>
        <end position="95"/>
    </location>
</feature>
<dbReference type="Proteomes" id="UP000000763">
    <property type="component" value="Chromosome 6"/>
</dbReference>
<dbReference type="Gramene" id="Os06t0528350-01">
    <property type="protein sequence ID" value="Os06t0528350-01"/>
    <property type="gene ID" value="Os06g0528350"/>
</dbReference>
<feature type="region of interest" description="Disordered" evidence="1">
    <location>
        <begin position="73"/>
        <end position="95"/>
    </location>
</feature>
<protein>
    <submittedName>
        <fullName evidence="2">Os06g0528350 protein</fullName>
    </submittedName>
</protein>
<dbReference type="AlphaFoldDB" id="A0A0P0WXL0"/>
<reference evidence="3" key="2">
    <citation type="journal article" date="2008" name="Nucleic Acids Res.">
        <title>The rice annotation project database (RAP-DB): 2008 update.</title>
        <authorList>
            <consortium name="The rice annotation project (RAP)"/>
        </authorList>
    </citation>
    <scope>GENOME REANNOTATION</scope>
    <source>
        <strain evidence="3">cv. Nipponbare</strain>
    </source>
</reference>
<dbReference type="EMBL" id="AP008212">
    <property type="protein sequence ID" value="BAH93559.1"/>
    <property type="molecule type" value="Genomic_DNA"/>
</dbReference>
<dbReference type="KEGG" id="dosa:Os06g0528350"/>
<name>A0A0P0WXL0_ORYSJ</name>
<evidence type="ECO:0000313" key="3">
    <source>
        <dbReference type="Proteomes" id="UP000000763"/>
    </source>
</evidence>
<proteinExistence type="predicted"/>